<keyword evidence="3" id="KW-1185">Reference proteome</keyword>
<organism evidence="2 3">
    <name type="scientific">Suillus luteus UH-Slu-Lm8-n1</name>
    <dbReference type="NCBI Taxonomy" id="930992"/>
    <lineage>
        <taxon>Eukaryota</taxon>
        <taxon>Fungi</taxon>
        <taxon>Dikarya</taxon>
        <taxon>Basidiomycota</taxon>
        <taxon>Agaricomycotina</taxon>
        <taxon>Agaricomycetes</taxon>
        <taxon>Agaricomycetidae</taxon>
        <taxon>Boletales</taxon>
        <taxon>Suillineae</taxon>
        <taxon>Suillaceae</taxon>
        <taxon>Suillus</taxon>
    </lineage>
</organism>
<evidence type="ECO:0000313" key="2">
    <source>
        <dbReference type="EMBL" id="KIK40374.1"/>
    </source>
</evidence>
<dbReference type="Proteomes" id="UP000054485">
    <property type="component" value="Unassembled WGS sequence"/>
</dbReference>
<protein>
    <submittedName>
        <fullName evidence="2">Uncharacterized protein</fullName>
    </submittedName>
</protein>
<gene>
    <name evidence="2" type="ORF">CY34DRAFT_807311</name>
</gene>
<feature type="region of interest" description="Disordered" evidence="1">
    <location>
        <begin position="767"/>
        <end position="792"/>
    </location>
</feature>
<dbReference type="HOGENOM" id="CLU_021927_0_0_1"/>
<dbReference type="STRING" id="930992.A0A0D0AQQ5"/>
<feature type="compositionally biased region" description="Polar residues" evidence="1">
    <location>
        <begin position="423"/>
        <end position="432"/>
    </location>
</feature>
<feature type="compositionally biased region" description="Basic and acidic residues" evidence="1">
    <location>
        <begin position="237"/>
        <end position="248"/>
    </location>
</feature>
<reference evidence="2 3" key="1">
    <citation type="submission" date="2014-04" db="EMBL/GenBank/DDBJ databases">
        <authorList>
            <consortium name="DOE Joint Genome Institute"/>
            <person name="Kuo A."/>
            <person name="Ruytinx J."/>
            <person name="Rineau F."/>
            <person name="Colpaert J."/>
            <person name="Kohler A."/>
            <person name="Nagy L.G."/>
            <person name="Floudas D."/>
            <person name="Copeland A."/>
            <person name="Barry K.W."/>
            <person name="Cichocki N."/>
            <person name="Veneault-Fourrey C."/>
            <person name="LaButti K."/>
            <person name="Lindquist E.A."/>
            <person name="Lipzen A."/>
            <person name="Lundell T."/>
            <person name="Morin E."/>
            <person name="Murat C."/>
            <person name="Sun H."/>
            <person name="Tunlid A."/>
            <person name="Henrissat B."/>
            <person name="Grigoriev I.V."/>
            <person name="Hibbett D.S."/>
            <person name="Martin F."/>
            <person name="Nordberg H.P."/>
            <person name="Cantor M.N."/>
            <person name="Hua S.X."/>
        </authorList>
    </citation>
    <scope>NUCLEOTIDE SEQUENCE [LARGE SCALE GENOMIC DNA]</scope>
    <source>
        <strain evidence="2 3">UH-Slu-Lm8-n1</strain>
    </source>
</reference>
<sequence>MSQAPSTPRAGPSNTSGDKLNTPPLPTPPLVRSQSHHSTASKASKNSKPISRTSSQPPTNREVIQLLADAESAVRDLRADISLLNSQLSFEQDRADNAELKAKEACLRFKEANDARIVSQSEIVRLTEELRLYKDALEQAQKEIFRAQGVMKDVEDRRRDAEENAAKSRTRLRKLMEEKMIEVAREEGRKQGLQEGLEMGKDMGYVHGRTKGYAQGRVTADRVLDRYFSAPSDDEGSDSRGDSHDAHNTPRFRQAPVSRTSSDQSRPRTPTRPRAQSQPQPQPQPQPQHQHQHQHQHQSQHQPQPQPQPRPQPQPQSQQRPTHTSSARSTMFSPAHALHDFPSDSWIPEADSSLIIRLPPPHELQRPRRTPSPISSSPGTPLRSLPQDPVLMVPEPRSPGAPLYSVPASEARTQRTVHRRASGSESVASTRTSELELLSPPEQPRSSGLSAIPEVTSIREQSTPSSRSMRPSVEEEADEAGFVHVSMPAPRSRSSREQIRLQKAPVSAARSPAPESTRPMSSSSSGTVGITIQPPSRPASNMSQVTQSGQRPYFLSPADADRPLPPPPSSYSASPAHVTPSMVPIPPTGSTMYSNLPQQLPPGFVPTGPPTPGPYTPSSSIAAPSQHSHHQYRDTTQHRQYRDNGPSNQQYANNAIIVPCSPKAIRDDPNEPVVIPPPSQKFAAESDEDSSDTSSDAGLRTPRRKYRAAGSAASLYTATAPASGTRYSVGVALNGSAGGTPRVPLYGRSGSAGGGGGEGYARSAGGEGYARSAGGDGYARSAGGDGYARSAGGEGYVRGGGEGYVNMNSGGGGSGFGRMGYVGEQGSVRG</sequence>
<feature type="compositionally biased region" description="Basic and acidic residues" evidence="1">
    <location>
        <begin position="631"/>
        <end position="642"/>
    </location>
</feature>
<feature type="compositionally biased region" description="Pro residues" evidence="1">
    <location>
        <begin position="599"/>
        <end position="615"/>
    </location>
</feature>
<feature type="compositionally biased region" description="Low complexity" evidence="1">
    <location>
        <begin position="315"/>
        <end position="326"/>
    </location>
</feature>
<feature type="compositionally biased region" description="Pro residues" evidence="1">
    <location>
        <begin position="304"/>
        <end position="314"/>
    </location>
</feature>
<dbReference type="InParanoid" id="A0A0D0AQQ5"/>
<evidence type="ECO:0000256" key="1">
    <source>
        <dbReference type="SAM" id="MobiDB-lite"/>
    </source>
</evidence>
<dbReference type="EMBL" id="KN835305">
    <property type="protein sequence ID" value="KIK40374.1"/>
    <property type="molecule type" value="Genomic_DNA"/>
</dbReference>
<feature type="region of interest" description="Disordered" evidence="1">
    <location>
        <begin position="1"/>
        <end position="62"/>
    </location>
</feature>
<proteinExistence type="predicted"/>
<evidence type="ECO:0000313" key="3">
    <source>
        <dbReference type="Proteomes" id="UP000054485"/>
    </source>
</evidence>
<dbReference type="AlphaFoldDB" id="A0A0D0AQQ5"/>
<feature type="compositionally biased region" description="Low complexity" evidence="1">
    <location>
        <begin position="258"/>
        <end position="279"/>
    </location>
</feature>
<dbReference type="OrthoDB" id="3268221at2759"/>
<feature type="compositionally biased region" description="Polar residues" evidence="1">
    <location>
        <begin position="458"/>
        <end position="469"/>
    </location>
</feature>
<reference evidence="3" key="2">
    <citation type="submission" date="2015-01" db="EMBL/GenBank/DDBJ databases">
        <title>Evolutionary Origins and Diversification of the Mycorrhizal Mutualists.</title>
        <authorList>
            <consortium name="DOE Joint Genome Institute"/>
            <consortium name="Mycorrhizal Genomics Consortium"/>
            <person name="Kohler A."/>
            <person name="Kuo A."/>
            <person name="Nagy L.G."/>
            <person name="Floudas D."/>
            <person name="Copeland A."/>
            <person name="Barry K.W."/>
            <person name="Cichocki N."/>
            <person name="Veneault-Fourrey C."/>
            <person name="LaButti K."/>
            <person name="Lindquist E.A."/>
            <person name="Lipzen A."/>
            <person name="Lundell T."/>
            <person name="Morin E."/>
            <person name="Murat C."/>
            <person name="Riley R."/>
            <person name="Ohm R."/>
            <person name="Sun H."/>
            <person name="Tunlid A."/>
            <person name="Henrissat B."/>
            <person name="Grigoriev I.V."/>
            <person name="Hibbett D.S."/>
            <person name="Martin F."/>
        </authorList>
    </citation>
    <scope>NUCLEOTIDE SEQUENCE [LARGE SCALE GENOMIC DNA]</scope>
    <source>
        <strain evidence="3">UH-Slu-Lm8-n1</strain>
    </source>
</reference>
<feature type="compositionally biased region" description="Gly residues" evidence="1">
    <location>
        <begin position="810"/>
        <end position="820"/>
    </location>
</feature>
<name>A0A0D0AQQ5_9AGAM</name>
<feature type="region of interest" description="Disordered" evidence="1">
    <location>
        <begin position="228"/>
        <end position="650"/>
    </location>
</feature>
<feature type="compositionally biased region" description="Polar residues" evidence="1">
    <location>
        <begin position="32"/>
        <end position="59"/>
    </location>
</feature>
<feature type="compositionally biased region" description="Polar residues" evidence="1">
    <location>
        <begin position="1"/>
        <end position="19"/>
    </location>
</feature>
<feature type="compositionally biased region" description="Polar residues" evidence="1">
    <location>
        <begin position="526"/>
        <end position="550"/>
    </location>
</feature>
<feature type="region of interest" description="Disordered" evidence="1">
    <location>
        <begin position="662"/>
        <end position="715"/>
    </location>
</feature>
<feature type="compositionally biased region" description="Polar residues" evidence="1">
    <location>
        <begin position="588"/>
        <end position="598"/>
    </location>
</feature>
<feature type="region of interest" description="Disordered" evidence="1">
    <location>
        <begin position="810"/>
        <end position="830"/>
    </location>
</feature>
<accession>A0A0D0AQQ5</accession>